<evidence type="ECO:0000256" key="1">
    <source>
        <dbReference type="SAM" id="Phobius"/>
    </source>
</evidence>
<gene>
    <name evidence="3" type="ORF">GALL_127430</name>
</gene>
<dbReference type="PANTHER" id="PTHR30373:SF2">
    <property type="entry name" value="UPF0603 PROTEIN YGCG"/>
    <property type="match status" value="1"/>
</dbReference>
<proteinExistence type="predicted"/>
<sequence length="235" mass="24512">MPPKPAAYFNDYAGIVDPGTASQLNSELEQFERQTSDQLVVAVFPVMQSDSSIEDYTERVAERWHVGQKGRDNGAVLFVFVKNRTMYIQVGYGLEPVLTDALAHRIVTEVIRPRFRSGDYAGGLAAGVEAMMLASRGEFKGNGRTHADGSTNMAGLSNLIVLMFIVFAMLGSIFRRRSRSRVYTSGGSGFGGPWIWPGGGGFGGGGGGFGGGGFGGGGFSGGGGSFGGGGAGGSW</sequence>
<organism evidence="3">
    <name type="scientific">mine drainage metagenome</name>
    <dbReference type="NCBI Taxonomy" id="410659"/>
    <lineage>
        <taxon>unclassified sequences</taxon>
        <taxon>metagenomes</taxon>
        <taxon>ecological metagenomes</taxon>
    </lineage>
</organism>
<protein>
    <recommendedName>
        <fullName evidence="2">TPM domain-containing protein</fullName>
    </recommendedName>
</protein>
<name>A0A1J5S9J5_9ZZZZ</name>
<keyword evidence="1" id="KW-1133">Transmembrane helix</keyword>
<dbReference type="PANTHER" id="PTHR30373">
    <property type="entry name" value="UPF0603 PROTEIN YGCG"/>
    <property type="match status" value="1"/>
</dbReference>
<dbReference type="AlphaFoldDB" id="A0A1J5S9J5"/>
<evidence type="ECO:0000259" key="2">
    <source>
        <dbReference type="Pfam" id="PF04536"/>
    </source>
</evidence>
<feature type="domain" description="TPM" evidence="2">
    <location>
        <begin position="10"/>
        <end position="132"/>
    </location>
</feature>
<evidence type="ECO:0000313" key="3">
    <source>
        <dbReference type="EMBL" id="OIR05185.1"/>
    </source>
</evidence>
<keyword evidence="1" id="KW-0812">Transmembrane</keyword>
<comment type="caution">
    <text evidence="3">The sequence shown here is derived from an EMBL/GenBank/DDBJ whole genome shotgun (WGS) entry which is preliminary data.</text>
</comment>
<dbReference type="Gene3D" id="3.10.310.50">
    <property type="match status" value="1"/>
</dbReference>
<dbReference type="Pfam" id="PF04536">
    <property type="entry name" value="TPM_phosphatase"/>
    <property type="match status" value="1"/>
</dbReference>
<dbReference type="InterPro" id="IPR007621">
    <property type="entry name" value="TPM_dom"/>
</dbReference>
<feature type="transmembrane region" description="Helical" evidence="1">
    <location>
        <begin position="153"/>
        <end position="174"/>
    </location>
</feature>
<dbReference type="EMBL" id="MLJW01000052">
    <property type="protein sequence ID" value="OIR05185.1"/>
    <property type="molecule type" value="Genomic_DNA"/>
</dbReference>
<accession>A0A1J5S9J5</accession>
<reference evidence="3" key="1">
    <citation type="submission" date="2016-10" db="EMBL/GenBank/DDBJ databases">
        <title>Sequence of Gallionella enrichment culture.</title>
        <authorList>
            <person name="Poehlein A."/>
            <person name="Muehling M."/>
            <person name="Daniel R."/>
        </authorList>
    </citation>
    <scope>NUCLEOTIDE SEQUENCE</scope>
</reference>
<keyword evidence="1" id="KW-0472">Membrane</keyword>